<sequence>MRSGFGAAAVAGLAAAAIVAPSAGAQTEPTGMIPKEKISFQLYNFLVPVFGAIDFGGGNYFPPGGTPNTPAQMQAAVQNVFAQMSANGFTAFENFNGTFGWTAAEYRAKYEEHGLHAVADHGAVDEGSWDARLAQAKALGLKYVGSGGWPAGTNMDTVEGAVNMGAVMNRLGAKARAQDLWVYGHNHDKELSTKLQYDTNGDGVKETVSALEVVILNTDPSLVTFEIDVHWLLEGLSYDQDAAVAFLRKHSKRISMLHVKGSDPTKNPQTIPSTDMSRVTDAGGPNDVTDWKRIFEAAADVDYYHWEYDLSLDPFNSSKVAFNLMNTIKFGKVRDEPGTVGGTVPATLALTLGTGATFEPFIAGAPTKEYTASTSATVTSTAGDATLAVSEPGHLTNGAFSLAEPLKVEFSKSTWNGPTSNENVDVTFKQLIKSTDPLRTGSYSKTVTFTLSTTQP</sequence>
<gene>
    <name evidence="3" type="ORF">OJ962_14960</name>
</gene>
<dbReference type="EMBL" id="JAPCID010000019">
    <property type="protein sequence ID" value="MDA0138800.1"/>
    <property type="molecule type" value="Genomic_DNA"/>
</dbReference>
<reference evidence="3" key="1">
    <citation type="submission" date="2022-10" db="EMBL/GenBank/DDBJ databases">
        <title>The WGS of Solirubrobacter sp. CPCC 204708.</title>
        <authorList>
            <person name="Jiang Z."/>
        </authorList>
    </citation>
    <scope>NUCLEOTIDE SEQUENCE</scope>
    <source>
        <strain evidence="3">CPCC 204708</strain>
    </source>
</reference>
<name>A0ABT4RJX7_9ACTN</name>
<keyword evidence="2" id="KW-0732">Signal</keyword>
<organism evidence="3 4">
    <name type="scientific">Solirubrobacter deserti</name>
    <dbReference type="NCBI Taxonomy" id="2282478"/>
    <lineage>
        <taxon>Bacteria</taxon>
        <taxon>Bacillati</taxon>
        <taxon>Actinomycetota</taxon>
        <taxon>Thermoleophilia</taxon>
        <taxon>Solirubrobacterales</taxon>
        <taxon>Solirubrobacteraceae</taxon>
        <taxon>Solirubrobacter</taxon>
    </lineage>
</organism>
<accession>A0ABT4RJX7</accession>
<dbReference type="Gene3D" id="3.20.20.150">
    <property type="entry name" value="Divalent-metal-dependent TIM barrel enzymes"/>
    <property type="match status" value="1"/>
</dbReference>
<feature type="chain" id="PRO_5045328117" description="Sugar phosphate isomerase/epimerase" evidence="2">
    <location>
        <begin position="26"/>
        <end position="456"/>
    </location>
</feature>
<comment type="caution">
    <text evidence="3">The sequence shown here is derived from an EMBL/GenBank/DDBJ whole genome shotgun (WGS) entry which is preliminary data.</text>
</comment>
<proteinExistence type="predicted"/>
<dbReference type="InterPro" id="IPR036237">
    <property type="entry name" value="Xyl_isomerase-like_sf"/>
</dbReference>
<feature type="signal peptide" evidence="2">
    <location>
        <begin position="1"/>
        <end position="25"/>
    </location>
</feature>
<keyword evidence="4" id="KW-1185">Reference proteome</keyword>
<evidence type="ECO:0008006" key="5">
    <source>
        <dbReference type="Google" id="ProtNLM"/>
    </source>
</evidence>
<evidence type="ECO:0000256" key="2">
    <source>
        <dbReference type="SAM" id="SignalP"/>
    </source>
</evidence>
<dbReference type="SUPFAM" id="SSF51658">
    <property type="entry name" value="Xylose isomerase-like"/>
    <property type="match status" value="1"/>
</dbReference>
<evidence type="ECO:0000256" key="1">
    <source>
        <dbReference type="SAM" id="MobiDB-lite"/>
    </source>
</evidence>
<feature type="compositionally biased region" description="Polar residues" evidence="1">
    <location>
        <begin position="264"/>
        <end position="277"/>
    </location>
</feature>
<feature type="region of interest" description="Disordered" evidence="1">
    <location>
        <begin position="259"/>
        <end position="283"/>
    </location>
</feature>
<dbReference type="Proteomes" id="UP001147700">
    <property type="component" value="Unassembled WGS sequence"/>
</dbReference>
<protein>
    <recommendedName>
        <fullName evidence="5">Sugar phosphate isomerase/epimerase</fullName>
    </recommendedName>
</protein>
<evidence type="ECO:0000313" key="3">
    <source>
        <dbReference type="EMBL" id="MDA0138800.1"/>
    </source>
</evidence>
<evidence type="ECO:0000313" key="4">
    <source>
        <dbReference type="Proteomes" id="UP001147700"/>
    </source>
</evidence>